<organism evidence="13 14">
    <name type="scientific">Verruconis gallopava</name>
    <dbReference type="NCBI Taxonomy" id="253628"/>
    <lineage>
        <taxon>Eukaryota</taxon>
        <taxon>Fungi</taxon>
        <taxon>Dikarya</taxon>
        <taxon>Ascomycota</taxon>
        <taxon>Pezizomycotina</taxon>
        <taxon>Dothideomycetes</taxon>
        <taxon>Pleosporomycetidae</taxon>
        <taxon>Venturiales</taxon>
        <taxon>Sympoventuriaceae</taxon>
        <taxon>Verruconis</taxon>
    </lineage>
</organism>
<dbReference type="Gene3D" id="1.20.920.10">
    <property type="entry name" value="Bromodomain-like"/>
    <property type="match status" value="1"/>
</dbReference>
<feature type="compositionally biased region" description="Acidic residues" evidence="11">
    <location>
        <begin position="108"/>
        <end position="129"/>
    </location>
</feature>
<dbReference type="InterPro" id="IPR001487">
    <property type="entry name" value="Bromodomain"/>
</dbReference>
<evidence type="ECO:0000256" key="7">
    <source>
        <dbReference type="ARBA" id="ARBA00022840"/>
    </source>
</evidence>
<dbReference type="GO" id="GO:0003682">
    <property type="term" value="F:chromatin binding"/>
    <property type="evidence" value="ECO:0007669"/>
    <property type="project" value="TreeGrafter"/>
</dbReference>
<feature type="compositionally biased region" description="Polar residues" evidence="11">
    <location>
        <begin position="261"/>
        <end position="270"/>
    </location>
</feature>
<dbReference type="FunFam" id="1.10.8.60:FF:000016">
    <property type="entry name" value="ATPase family AAA domain-containing protein 2B"/>
    <property type="match status" value="1"/>
</dbReference>
<dbReference type="SUPFAM" id="SSF52540">
    <property type="entry name" value="P-loop containing nucleoside triphosphate hydrolases"/>
    <property type="match status" value="2"/>
</dbReference>
<feature type="compositionally biased region" description="Acidic residues" evidence="11">
    <location>
        <begin position="334"/>
        <end position="361"/>
    </location>
</feature>
<dbReference type="FunFam" id="3.40.50.300:FF:000061">
    <property type="entry name" value="ATPase family, AAA domain-containing 2"/>
    <property type="match status" value="1"/>
</dbReference>
<keyword evidence="9" id="KW-0539">Nucleus</keyword>
<keyword evidence="5" id="KW-0547">Nucleotide-binding</keyword>
<evidence type="ECO:0000256" key="2">
    <source>
        <dbReference type="ARBA" id="ARBA00004286"/>
    </source>
</evidence>
<feature type="region of interest" description="Disordered" evidence="11">
    <location>
        <begin position="1547"/>
        <end position="1639"/>
    </location>
</feature>
<sequence length="1721" mass="191665">MPRPGKRRLEDFDPNQSDPNDSDFNDEPSSPQHSRRRSHKKKSSSHAHRTPQKKRSRRNYGSDSDIVDDDDDISEEEFTASSEDEEVEVNPVTGRAIRRAAKKKVDYEESEDDDEKDFIEDTAESDDGQQEQRDELTVSPKKSRNLETARSKLHSALLKPSRLVKLPFTRWDALSLSNRPTPAPEIKEEQKVQRARSTRSRTASHPPVTGTRRSSRLSKEPEPLQALSSSGRHAIPASRTHSPDYGDDSVIDLRRTRGSKGPQQHTSSKQPARKMPSTVMEASHEGTQDFEMVENQDGDAPVEAEEQAPQDVVDSVETHTEEIVGEVEGQQDPVTEEAAQEGEEEEGPEEQAKDEDSDESDGPVGPRRTLRSRAKPANRSPAKRKRAEDESSEFAPDDEAPADDEDMSEGDDGRRQSKRLRAGSNSQSQNGGRKARNTNRSRQQSSDGEDSDDIDPDELAEEAHDLKRPTRESRRTRQAQSYATEGINYESEGRRRRTTKNVDYSIRPLEELYQEDQLALAQSDGEPSQGGKKRKKRKPRDVRLHSVRGIFGGFTHGPALLTSELDDIAIMGAEPESSDDEDDVPTVLKTPAAHDAAGGPADFGKINKEKKAAGADADPLGVDETVKFDAVGGLDDHINALKEMVLHPLMYPEVIGKFGVQPPRGVLFHGPPGTGKTLLARALSNSIETEGKKVTFFMRKGADALSKWVGEAERQLRLLFEEAQKCQPSIIFFDEIDGLAPTRSSKTEQIHASIVATLLALMDGMDNRGQVVVIGATNRPDNVDPALRRPGRFDREFYFPLPDKRARRAIIDINTKGWDPPLSDSFKDQLAELTVGYGGADLRALCTEAALNAIQGTYPQIYKSTKKLLVDPSKIKVLAKDFMISVNKITPSSARSHTSKVEPLQKSVEPLLRTPLEKISEIIDRILPRRPKLTALQEAEYDDRDDEKGFERETLQREIDRARVFRPRMLIRGLRGMGQHELSSALLHKLEGLFVQPFDMATLMEDSSRSPEAAVVQLFKEVRRQKPSIIFLPDVDVWYQTVGDNVLKIFTQQLRAIPPNDPVLLLGMMSTDTIDARPDPLMMRDLFGFSKRADYVLERPGRDARYEYFTSLISLVKKPPSEFPDPANRKKRTLPELPEIKASPAEMRAQDRAKRKQQYREERNALNLLKMSIGVVFEQVKKKYGILRNAQIPFQQYKYLFEEADEGNVTGELTEEQRQTLQNRPFVIDKDRHGRGVLREVATGKYYYNMDIEDIEERLANGYYRRWKDFLADIRTIMHDAMTMDPMATGDPDKQDDRRRKTQELVNNVEVDLEAFRREKSQLDQQLAVMYSRVLEEYKEKKRKGIPINPLEKKPIGTTTNAAPIVGRPPAPGERHMGPPPPVTPVRYPHPPSHVHTNGDVGSGHLTNGSTVPSRADAEGDVHMADVDTRAVAGAQPYSQTSALEKMKPGSQVDDYRNSGSTTTEGHSHSNRTSGAGGYPAAATAPSASLQYSAHTPSGFPHGYAPAPSTAGYAFHGLAGPHAQSQAQVYPGAGTPGVAQHNYGGASTGFLPAQGGTGVPEEQPQHHENSNGTDSRYYPNWDSAGSLMGGSQIPDTQPATEHTNSIPRSHGTASGSSTQPAPTATNKVPNDLASILNKPETPRLELREHEIEMLHDMLADKTSGFSVEQLVQCMAELVNEVVRLSGEWDKRVVVQRLRDVFEECRRDIEEMQLVMDGSYGI</sequence>
<dbReference type="VEuPathDB" id="FungiDB:PV09_06104"/>
<feature type="compositionally biased region" description="Acidic residues" evidence="11">
    <location>
        <begin position="447"/>
        <end position="460"/>
    </location>
</feature>
<evidence type="ECO:0000256" key="8">
    <source>
        <dbReference type="ARBA" id="ARBA00023117"/>
    </source>
</evidence>
<feature type="compositionally biased region" description="Basic and acidic residues" evidence="11">
    <location>
        <begin position="461"/>
        <end position="475"/>
    </location>
</feature>
<keyword evidence="4" id="KW-0158">Chromosome</keyword>
<dbReference type="Pfam" id="PF00004">
    <property type="entry name" value="AAA"/>
    <property type="match status" value="1"/>
</dbReference>
<dbReference type="EMBL" id="KN847548">
    <property type="protein sequence ID" value="KIW02667.1"/>
    <property type="molecule type" value="Genomic_DNA"/>
</dbReference>
<evidence type="ECO:0000256" key="1">
    <source>
        <dbReference type="ARBA" id="ARBA00004123"/>
    </source>
</evidence>
<dbReference type="RefSeq" id="XP_016212536.1">
    <property type="nucleotide sequence ID" value="XM_016359700.1"/>
</dbReference>
<dbReference type="GO" id="GO:0042393">
    <property type="term" value="F:histone binding"/>
    <property type="evidence" value="ECO:0007669"/>
    <property type="project" value="UniProtKB-ARBA"/>
</dbReference>
<dbReference type="GO" id="GO:0006337">
    <property type="term" value="P:nucleosome disassembly"/>
    <property type="evidence" value="ECO:0007669"/>
    <property type="project" value="TreeGrafter"/>
</dbReference>
<feature type="coiled-coil region" evidence="10">
    <location>
        <begin position="1299"/>
        <end position="1326"/>
    </location>
</feature>
<feature type="compositionally biased region" description="Acidic residues" evidence="11">
    <location>
        <begin position="65"/>
        <end position="88"/>
    </location>
</feature>
<proteinExistence type="inferred from homology"/>
<evidence type="ECO:0000313" key="13">
    <source>
        <dbReference type="EMBL" id="KIW02667.1"/>
    </source>
</evidence>
<keyword evidence="8" id="KW-0103">Bromodomain</keyword>
<dbReference type="FunFam" id="3.40.50.300:FF:001218">
    <property type="entry name" value="AAA family ATPase, putative"/>
    <property type="match status" value="1"/>
</dbReference>
<dbReference type="InterPro" id="IPR003593">
    <property type="entry name" value="AAA+_ATPase"/>
</dbReference>
<evidence type="ECO:0000259" key="12">
    <source>
        <dbReference type="SMART" id="SM00382"/>
    </source>
</evidence>
<dbReference type="GO" id="GO:0006334">
    <property type="term" value="P:nucleosome assembly"/>
    <property type="evidence" value="ECO:0007669"/>
    <property type="project" value="TreeGrafter"/>
</dbReference>
<dbReference type="InterPro" id="IPR003959">
    <property type="entry name" value="ATPase_AAA_core"/>
</dbReference>
<dbReference type="GeneID" id="27314077"/>
<evidence type="ECO:0000313" key="14">
    <source>
        <dbReference type="Proteomes" id="UP000053259"/>
    </source>
</evidence>
<dbReference type="PANTHER" id="PTHR23069">
    <property type="entry name" value="AAA DOMAIN-CONTAINING"/>
    <property type="match status" value="1"/>
</dbReference>
<dbReference type="InterPro" id="IPR036427">
    <property type="entry name" value="Bromodomain-like_sf"/>
</dbReference>
<evidence type="ECO:0000256" key="6">
    <source>
        <dbReference type="ARBA" id="ARBA00022801"/>
    </source>
</evidence>
<evidence type="ECO:0000256" key="4">
    <source>
        <dbReference type="ARBA" id="ARBA00022454"/>
    </source>
</evidence>
<feature type="region of interest" description="Disordered" evidence="11">
    <location>
        <begin position="175"/>
        <end position="542"/>
    </location>
</feature>
<evidence type="ECO:0000256" key="11">
    <source>
        <dbReference type="SAM" id="MobiDB-lite"/>
    </source>
</evidence>
<accession>A0A0D1YPX1</accession>
<feature type="compositionally biased region" description="Polar residues" evidence="11">
    <location>
        <begin position="1593"/>
        <end position="1628"/>
    </location>
</feature>
<dbReference type="GO" id="GO:0016887">
    <property type="term" value="F:ATP hydrolysis activity"/>
    <property type="evidence" value="ECO:0007669"/>
    <property type="project" value="InterPro"/>
</dbReference>
<evidence type="ECO:0000256" key="5">
    <source>
        <dbReference type="ARBA" id="ARBA00022741"/>
    </source>
</evidence>
<reference evidence="13 14" key="1">
    <citation type="submission" date="2015-01" db="EMBL/GenBank/DDBJ databases">
        <title>The Genome Sequence of Ochroconis gallopava CBS43764.</title>
        <authorList>
            <consortium name="The Broad Institute Genomics Platform"/>
            <person name="Cuomo C."/>
            <person name="de Hoog S."/>
            <person name="Gorbushina A."/>
            <person name="Stielow B."/>
            <person name="Teixiera M."/>
            <person name="Abouelleil A."/>
            <person name="Chapman S.B."/>
            <person name="Priest M."/>
            <person name="Young S.K."/>
            <person name="Wortman J."/>
            <person name="Nusbaum C."/>
            <person name="Birren B."/>
        </authorList>
    </citation>
    <scope>NUCLEOTIDE SEQUENCE [LARGE SCALE GENOMIC DNA]</scope>
    <source>
        <strain evidence="13 14">CBS 43764</strain>
    </source>
</reference>
<feature type="domain" description="AAA+ ATPase" evidence="12">
    <location>
        <begin position="662"/>
        <end position="803"/>
    </location>
</feature>
<dbReference type="InterPro" id="IPR003960">
    <property type="entry name" value="ATPase_AAA_CS"/>
</dbReference>
<dbReference type="SMART" id="SM00382">
    <property type="entry name" value="AAA"/>
    <property type="match status" value="1"/>
</dbReference>
<dbReference type="PROSITE" id="PS00674">
    <property type="entry name" value="AAA"/>
    <property type="match status" value="1"/>
</dbReference>
<dbReference type="STRING" id="253628.A0A0D1YPX1"/>
<dbReference type="InterPro" id="IPR027417">
    <property type="entry name" value="P-loop_NTPase"/>
</dbReference>
<keyword evidence="6" id="KW-0378">Hydrolase</keyword>
<keyword evidence="14" id="KW-1185">Reference proteome</keyword>
<feature type="region of interest" description="Disordered" evidence="11">
    <location>
        <begin position="1369"/>
        <end position="1416"/>
    </location>
</feature>
<feature type="compositionally biased region" description="Acidic residues" evidence="11">
    <location>
        <begin position="390"/>
        <end position="410"/>
    </location>
</feature>
<protein>
    <recommendedName>
        <fullName evidence="12">AAA+ ATPase domain-containing protein</fullName>
    </recommendedName>
</protein>
<dbReference type="HOGENOM" id="CLU_000536_3_2_1"/>
<feature type="compositionally biased region" description="Basic residues" evidence="11">
    <location>
        <begin position="531"/>
        <end position="540"/>
    </location>
</feature>
<dbReference type="PANTHER" id="PTHR23069:SF0">
    <property type="entry name" value="TAT-BINDING HOMOLOG 7"/>
    <property type="match status" value="1"/>
</dbReference>
<dbReference type="GO" id="GO:0005524">
    <property type="term" value="F:ATP binding"/>
    <property type="evidence" value="ECO:0007669"/>
    <property type="project" value="UniProtKB-KW"/>
</dbReference>
<dbReference type="CDD" id="cd05491">
    <property type="entry name" value="Bromo_TBP7_like"/>
    <property type="match status" value="1"/>
</dbReference>
<feature type="compositionally biased region" description="Basic residues" evidence="11">
    <location>
        <begin position="368"/>
        <end position="385"/>
    </location>
</feature>
<feature type="region of interest" description="Disordered" evidence="11">
    <location>
        <begin position="1"/>
        <end position="159"/>
    </location>
</feature>
<gene>
    <name evidence="13" type="ORF">PV09_06104</name>
</gene>
<comment type="similarity">
    <text evidence="3">Belongs to the AAA ATPase family.</text>
</comment>
<dbReference type="GO" id="GO:0005634">
    <property type="term" value="C:nucleus"/>
    <property type="evidence" value="ECO:0007669"/>
    <property type="project" value="UniProtKB-SubCell"/>
</dbReference>
<dbReference type="OrthoDB" id="5421at2759"/>
<keyword evidence="10" id="KW-0175">Coiled coil</keyword>
<keyword evidence="7" id="KW-0067">ATP-binding</keyword>
<evidence type="ECO:0000256" key="10">
    <source>
        <dbReference type="SAM" id="Coils"/>
    </source>
</evidence>
<dbReference type="InterPro" id="IPR045199">
    <property type="entry name" value="ATAD2-like"/>
</dbReference>
<dbReference type="GO" id="GO:0045815">
    <property type="term" value="P:transcription initiation-coupled chromatin remodeling"/>
    <property type="evidence" value="ECO:0007669"/>
    <property type="project" value="TreeGrafter"/>
</dbReference>
<feature type="compositionally biased region" description="Pro residues" evidence="11">
    <location>
        <begin position="1369"/>
        <end position="1392"/>
    </location>
</feature>
<evidence type="ECO:0000256" key="9">
    <source>
        <dbReference type="ARBA" id="ARBA00023242"/>
    </source>
</evidence>
<dbReference type="Pfam" id="PF17862">
    <property type="entry name" value="AAA_lid_3"/>
    <property type="match status" value="1"/>
</dbReference>
<dbReference type="GO" id="GO:0000785">
    <property type="term" value="C:chromatin"/>
    <property type="evidence" value="ECO:0007669"/>
    <property type="project" value="UniProtKB-ARBA"/>
</dbReference>
<dbReference type="SUPFAM" id="SSF47370">
    <property type="entry name" value="Bromodomain"/>
    <property type="match status" value="1"/>
</dbReference>
<feature type="region of interest" description="Disordered" evidence="11">
    <location>
        <begin position="1434"/>
        <end position="1483"/>
    </location>
</feature>
<dbReference type="InterPro" id="IPR041569">
    <property type="entry name" value="AAA_lid_3"/>
</dbReference>
<feature type="compositionally biased region" description="Basic residues" evidence="11">
    <location>
        <begin position="33"/>
        <end position="58"/>
    </location>
</feature>
<dbReference type="Proteomes" id="UP000053259">
    <property type="component" value="Unassembled WGS sequence"/>
</dbReference>
<evidence type="ECO:0000256" key="3">
    <source>
        <dbReference type="ARBA" id="ARBA00006914"/>
    </source>
</evidence>
<comment type="subcellular location">
    <subcellularLocation>
        <location evidence="2">Chromosome</location>
    </subcellularLocation>
    <subcellularLocation>
        <location evidence="1">Nucleus</location>
    </subcellularLocation>
</comment>
<dbReference type="Gene3D" id="3.40.50.300">
    <property type="entry name" value="P-loop containing nucleotide triphosphate hydrolases"/>
    <property type="match status" value="2"/>
</dbReference>
<feature type="compositionally biased region" description="Acidic residues" evidence="11">
    <location>
        <begin position="291"/>
        <end position="308"/>
    </location>
</feature>
<dbReference type="Pfam" id="PF00439">
    <property type="entry name" value="Bromodomain"/>
    <property type="match status" value="1"/>
</dbReference>
<dbReference type="InParanoid" id="A0A0D1YPX1"/>
<dbReference type="Gene3D" id="1.10.8.60">
    <property type="match status" value="1"/>
</dbReference>
<name>A0A0D1YPX1_9PEZI</name>
<dbReference type="GO" id="GO:0140674">
    <property type="term" value="F:ATP-dependent histone chaperone activity"/>
    <property type="evidence" value="ECO:0007669"/>
    <property type="project" value="UniProtKB-ARBA"/>
</dbReference>